<keyword evidence="2" id="KW-1185">Reference proteome</keyword>
<reference evidence="1 2" key="1">
    <citation type="journal article" date="2018" name="Sci. Rep.">
        <title>Genomic signatures of local adaptation to the degree of environmental predictability in rotifers.</title>
        <authorList>
            <person name="Franch-Gras L."/>
            <person name="Hahn C."/>
            <person name="Garcia-Roger E.M."/>
            <person name="Carmona M.J."/>
            <person name="Serra M."/>
            <person name="Gomez A."/>
        </authorList>
    </citation>
    <scope>NUCLEOTIDE SEQUENCE [LARGE SCALE GENOMIC DNA]</scope>
    <source>
        <strain evidence="1">HYR1</strain>
    </source>
</reference>
<proteinExistence type="predicted"/>
<protein>
    <submittedName>
        <fullName evidence="1">Uncharacterized protein</fullName>
    </submittedName>
</protein>
<dbReference type="AlphaFoldDB" id="A0A3M7QVG8"/>
<gene>
    <name evidence="1" type="ORF">BpHYR1_027409</name>
</gene>
<accession>A0A3M7QVG8</accession>
<dbReference type="EMBL" id="REGN01004966">
    <property type="protein sequence ID" value="RNA15377.1"/>
    <property type="molecule type" value="Genomic_DNA"/>
</dbReference>
<evidence type="ECO:0000313" key="1">
    <source>
        <dbReference type="EMBL" id="RNA15377.1"/>
    </source>
</evidence>
<evidence type="ECO:0000313" key="2">
    <source>
        <dbReference type="Proteomes" id="UP000276133"/>
    </source>
</evidence>
<name>A0A3M7QVG8_BRAPC</name>
<sequence>MLKVYKRIFILLHRTDFGVSLYLEDKEHAHGDEENGIKNNKWYLYISTKANKRKPDYIIIEERINQIVNDYNDQNLQSHCRQFLGDFSQNLTSPQVN</sequence>
<organism evidence="1 2">
    <name type="scientific">Brachionus plicatilis</name>
    <name type="common">Marine rotifer</name>
    <name type="synonym">Brachionus muelleri</name>
    <dbReference type="NCBI Taxonomy" id="10195"/>
    <lineage>
        <taxon>Eukaryota</taxon>
        <taxon>Metazoa</taxon>
        <taxon>Spiralia</taxon>
        <taxon>Gnathifera</taxon>
        <taxon>Rotifera</taxon>
        <taxon>Eurotatoria</taxon>
        <taxon>Monogononta</taxon>
        <taxon>Pseudotrocha</taxon>
        <taxon>Ploima</taxon>
        <taxon>Brachionidae</taxon>
        <taxon>Brachionus</taxon>
    </lineage>
</organism>
<dbReference type="Proteomes" id="UP000276133">
    <property type="component" value="Unassembled WGS sequence"/>
</dbReference>
<comment type="caution">
    <text evidence="1">The sequence shown here is derived from an EMBL/GenBank/DDBJ whole genome shotgun (WGS) entry which is preliminary data.</text>
</comment>